<keyword evidence="1" id="KW-1133">Transmembrane helix</keyword>
<proteinExistence type="predicted"/>
<feature type="transmembrane region" description="Helical" evidence="1">
    <location>
        <begin position="68"/>
        <end position="88"/>
    </location>
</feature>
<evidence type="ECO:0000313" key="2">
    <source>
        <dbReference type="EMBL" id="KAL1297677.1"/>
    </source>
</evidence>
<keyword evidence="1" id="KW-0472">Membrane</keyword>
<feature type="transmembrane region" description="Helical" evidence="1">
    <location>
        <begin position="135"/>
        <end position="152"/>
    </location>
</feature>
<evidence type="ECO:0000256" key="1">
    <source>
        <dbReference type="SAM" id="Phobius"/>
    </source>
</evidence>
<name>A0ABR3P4H0_9PEZI</name>
<sequence length="232" mass="24409">MSPPTAPLYHLFILANFYATLVHFPIPRAGLSSPQKAVTLFLLSLTSILLSFGPVIQNPPSAPTTIESSIFGKIGVFGLASSLLLFIWTAAVTGRGNLPCVFAKGGPTALVVSASSARKDAVIVRGGSYAWIRHPFYASEFLGFVGVLGATMGAVKPEAMARAYAGEDGGTIGFRVCAQIVVTVVLTVMLIGAAGAEERAILKGEGKDVAGVKEVYETYRREVKAKFVPGLF</sequence>
<protein>
    <recommendedName>
        <fullName evidence="4">Protein-S-isoprenylcysteine O-methyltransferase</fullName>
    </recommendedName>
</protein>
<keyword evidence="3" id="KW-1185">Reference proteome</keyword>
<feature type="transmembrane region" description="Helical" evidence="1">
    <location>
        <begin position="38"/>
        <end position="56"/>
    </location>
</feature>
<dbReference type="EMBL" id="JBFMKM010000014">
    <property type="protein sequence ID" value="KAL1297677.1"/>
    <property type="molecule type" value="Genomic_DNA"/>
</dbReference>
<dbReference type="GeneID" id="95979928"/>
<feature type="transmembrane region" description="Helical" evidence="1">
    <location>
        <begin position="172"/>
        <end position="193"/>
    </location>
</feature>
<evidence type="ECO:0000313" key="3">
    <source>
        <dbReference type="Proteomes" id="UP001562354"/>
    </source>
</evidence>
<gene>
    <name evidence="2" type="ORF">AAFC00_006229</name>
</gene>
<organism evidence="2 3">
    <name type="scientific">Neodothiora populina</name>
    <dbReference type="NCBI Taxonomy" id="2781224"/>
    <lineage>
        <taxon>Eukaryota</taxon>
        <taxon>Fungi</taxon>
        <taxon>Dikarya</taxon>
        <taxon>Ascomycota</taxon>
        <taxon>Pezizomycotina</taxon>
        <taxon>Dothideomycetes</taxon>
        <taxon>Dothideomycetidae</taxon>
        <taxon>Dothideales</taxon>
        <taxon>Dothioraceae</taxon>
        <taxon>Neodothiora</taxon>
    </lineage>
</organism>
<dbReference type="RefSeq" id="XP_069197359.1">
    <property type="nucleotide sequence ID" value="XM_069346149.1"/>
</dbReference>
<reference evidence="2 3" key="1">
    <citation type="submission" date="2024-07" db="EMBL/GenBank/DDBJ databases">
        <title>Draft sequence of the Neodothiora populina.</title>
        <authorList>
            <person name="Drown D.D."/>
            <person name="Schuette U.S."/>
            <person name="Buechlein A.B."/>
            <person name="Rusch D.R."/>
            <person name="Winton L.W."/>
            <person name="Adams G.A."/>
        </authorList>
    </citation>
    <scope>NUCLEOTIDE SEQUENCE [LARGE SCALE GENOMIC DNA]</scope>
    <source>
        <strain evidence="2 3">CPC 39397</strain>
    </source>
</reference>
<evidence type="ECO:0008006" key="4">
    <source>
        <dbReference type="Google" id="ProtNLM"/>
    </source>
</evidence>
<accession>A0ABR3P4H0</accession>
<keyword evidence="1" id="KW-0812">Transmembrane</keyword>
<dbReference type="Gene3D" id="1.20.120.1630">
    <property type="match status" value="1"/>
</dbReference>
<comment type="caution">
    <text evidence="2">The sequence shown here is derived from an EMBL/GenBank/DDBJ whole genome shotgun (WGS) entry which is preliminary data.</text>
</comment>
<feature type="transmembrane region" description="Helical" evidence="1">
    <location>
        <begin position="6"/>
        <end position="26"/>
    </location>
</feature>
<dbReference type="Proteomes" id="UP001562354">
    <property type="component" value="Unassembled WGS sequence"/>
</dbReference>